<dbReference type="SMART" id="SM00382">
    <property type="entry name" value="AAA"/>
    <property type="match status" value="1"/>
</dbReference>
<dbReference type="SUPFAM" id="SSF140990">
    <property type="entry name" value="FtsH protease domain-like"/>
    <property type="match status" value="1"/>
</dbReference>
<dbReference type="InterPro" id="IPR037219">
    <property type="entry name" value="Peptidase_M41-like"/>
</dbReference>
<keyword evidence="12 14" id="KW-0472">Membrane</keyword>
<dbReference type="FunFam" id="1.10.8.60:FF:000001">
    <property type="entry name" value="ATP-dependent zinc metalloprotease FtsH"/>
    <property type="match status" value="1"/>
</dbReference>
<evidence type="ECO:0000256" key="12">
    <source>
        <dbReference type="ARBA" id="ARBA00023136"/>
    </source>
</evidence>
<comment type="function">
    <text evidence="14">Acts as a processive, ATP-dependent zinc metallopeptidase for both cytoplasmic and membrane proteins. Plays a role in the quality control of integral membrane proteins.</text>
</comment>
<dbReference type="PANTHER" id="PTHR43655">
    <property type="entry name" value="ATP-DEPENDENT PROTEASE"/>
    <property type="match status" value="1"/>
</dbReference>
<dbReference type="CDD" id="cd19501">
    <property type="entry name" value="RecA-like_FtsH"/>
    <property type="match status" value="1"/>
</dbReference>
<evidence type="ECO:0000256" key="1">
    <source>
        <dbReference type="ARBA" id="ARBA00004370"/>
    </source>
</evidence>
<feature type="compositionally biased region" description="Basic and acidic residues" evidence="16">
    <location>
        <begin position="649"/>
        <end position="667"/>
    </location>
</feature>
<dbReference type="InterPro" id="IPR050928">
    <property type="entry name" value="ATP-dep_Zn_Metalloprotease"/>
</dbReference>
<keyword evidence="3 14" id="KW-0645">Protease</keyword>
<feature type="binding site" evidence="14">
    <location>
        <position position="459"/>
    </location>
    <ligand>
        <name>Zn(2+)</name>
        <dbReference type="ChEBI" id="CHEBI:29105"/>
        <note>catalytic</note>
    </ligand>
</feature>
<dbReference type="Pfam" id="PF17862">
    <property type="entry name" value="AAA_lid_3"/>
    <property type="match status" value="1"/>
</dbReference>
<dbReference type="AlphaFoldDB" id="A0A412XVT9"/>
<evidence type="ECO:0000256" key="2">
    <source>
        <dbReference type="ARBA" id="ARBA00010044"/>
    </source>
</evidence>
<evidence type="ECO:0000256" key="16">
    <source>
        <dbReference type="SAM" id="MobiDB-lite"/>
    </source>
</evidence>
<evidence type="ECO:0000256" key="5">
    <source>
        <dbReference type="ARBA" id="ARBA00022723"/>
    </source>
</evidence>
<evidence type="ECO:0000256" key="14">
    <source>
        <dbReference type="HAMAP-Rule" id="MF_01458"/>
    </source>
</evidence>
<dbReference type="InterPro" id="IPR041569">
    <property type="entry name" value="AAA_lid_3"/>
</dbReference>
<feature type="binding site" evidence="14">
    <location>
        <begin position="232"/>
        <end position="239"/>
    </location>
    <ligand>
        <name>ATP</name>
        <dbReference type="ChEBI" id="CHEBI:30616"/>
    </ligand>
</feature>
<evidence type="ECO:0000256" key="7">
    <source>
        <dbReference type="ARBA" id="ARBA00022801"/>
    </source>
</evidence>
<comment type="similarity">
    <text evidence="15">Belongs to the AAA ATPase family.</text>
</comment>
<feature type="domain" description="AAA+ ATPase" evidence="17">
    <location>
        <begin position="224"/>
        <end position="364"/>
    </location>
</feature>
<keyword evidence="7 14" id="KW-0378">Hydrolase</keyword>
<dbReference type="NCBIfam" id="TIGR01241">
    <property type="entry name" value="FtsH_fam"/>
    <property type="match status" value="1"/>
</dbReference>
<comment type="subcellular location">
    <subcellularLocation>
        <location evidence="14">Cell membrane</location>
        <topology evidence="14">Multi-pass membrane protein</topology>
        <orientation evidence="14">Cytoplasmic side</orientation>
    </subcellularLocation>
    <subcellularLocation>
        <location evidence="1">Membrane</location>
    </subcellularLocation>
</comment>
<dbReference type="Pfam" id="PF01434">
    <property type="entry name" value="Peptidase_M41"/>
    <property type="match status" value="1"/>
</dbReference>
<feature type="binding site" evidence="14">
    <location>
        <position position="530"/>
    </location>
    <ligand>
        <name>Zn(2+)</name>
        <dbReference type="ChEBI" id="CHEBI:29105"/>
        <note>catalytic</note>
    </ligand>
</feature>
<dbReference type="Gene3D" id="1.10.8.60">
    <property type="match status" value="1"/>
</dbReference>
<evidence type="ECO:0000313" key="18">
    <source>
        <dbReference type="EMBL" id="RGV49450.1"/>
    </source>
</evidence>
<keyword evidence="8 14" id="KW-0862">Zinc</keyword>
<dbReference type="GO" id="GO:0006508">
    <property type="term" value="P:proteolysis"/>
    <property type="evidence" value="ECO:0007669"/>
    <property type="project" value="UniProtKB-KW"/>
</dbReference>
<dbReference type="EC" id="3.4.24.-" evidence="14"/>
<evidence type="ECO:0000256" key="3">
    <source>
        <dbReference type="ARBA" id="ARBA00022670"/>
    </source>
</evidence>
<dbReference type="Pfam" id="PF00004">
    <property type="entry name" value="AAA"/>
    <property type="match status" value="1"/>
</dbReference>
<sequence length="699" mass="77525">MDNNNNANKKPNKVNMPKFNLNWLYMIIAMMLLGLYLTNENSTGTKNISYDEFQQYVRNGYMSKIIGYDDNSVEAYIKPQYVKNVFQADSSRVGKNPMITTEAPSRESLGDFLQKERDEQHFDGSINYEKKRNYFGVVLWQILPIAFLIGFWIFMSRRLSGGGGGGGGGIFNVGKSRAQLFEKGTPVKVTFKDVAGLAEAKQEVEEIVEFLKEPQKYTDLGGKIPKGALLVGPPGTGKTLLAKAVAGEANVPFFSLAGSDFVEMFVGVGASRVRDLFRQAKEKAPCIVFIDEIDAVGRARAKAAAMGGNDERENTLNQLLTEMDGFGSNSGVIILAATNRVDVLDKALLRAGRFDRQIHVDLPDLNERKEVFGVHLRPIKIDNTVDVDLLARQTPGFSGADIANVCNEAALIAARHGKKFVGKQDFLDAVDRIVGGLEKKTKITTEAERRSIAIHEAGHASISWLLEYANPLIKVTIVPRGRALGAAWYLPEERQITTKEQMLDEMCATLGGRAAEDLFLGRISTGAMNDLERVTKQAFGMIAYLGMSEKLPNLCYYNNEEYSFNRPYSEKTAELIDEEVKNMVNEQYERAKKILSDHKDGHQRLSQLLIDREVIFAEDVEEIFGKRPWASRSEEISANKISEDLKKAEEAAAKEAAKSEKEVKAEEENNVESGNETGNTKISAEGTKVSVERPGPAKE</sequence>
<evidence type="ECO:0000256" key="9">
    <source>
        <dbReference type="ARBA" id="ARBA00022840"/>
    </source>
</evidence>
<dbReference type="InterPro" id="IPR000642">
    <property type="entry name" value="Peptidase_M41"/>
</dbReference>
<proteinExistence type="inferred from homology"/>
<evidence type="ECO:0000256" key="11">
    <source>
        <dbReference type="ARBA" id="ARBA00023049"/>
    </source>
</evidence>
<evidence type="ECO:0000313" key="19">
    <source>
        <dbReference type="Proteomes" id="UP000283850"/>
    </source>
</evidence>
<dbReference type="GO" id="GO:0005524">
    <property type="term" value="F:ATP binding"/>
    <property type="evidence" value="ECO:0007669"/>
    <property type="project" value="UniProtKB-UniRule"/>
</dbReference>
<keyword evidence="4 14" id="KW-0812">Transmembrane</keyword>
<evidence type="ECO:0000256" key="10">
    <source>
        <dbReference type="ARBA" id="ARBA00022989"/>
    </source>
</evidence>
<keyword evidence="9 14" id="KW-0067">ATP-binding</keyword>
<comment type="similarity">
    <text evidence="2 14">In the C-terminal section; belongs to the peptidase M41 family.</text>
</comment>
<feature type="active site" evidence="14">
    <location>
        <position position="456"/>
    </location>
</feature>
<dbReference type="InterPro" id="IPR003960">
    <property type="entry name" value="ATPase_AAA_CS"/>
</dbReference>
<dbReference type="Gene3D" id="1.20.58.760">
    <property type="entry name" value="Peptidase M41"/>
    <property type="match status" value="1"/>
</dbReference>
<evidence type="ECO:0000256" key="13">
    <source>
        <dbReference type="ARBA" id="ARBA00061570"/>
    </source>
</evidence>
<protein>
    <recommendedName>
        <fullName evidence="14">ATP-dependent zinc metalloprotease FtsH</fullName>
        <ecNumber evidence="14">3.4.24.-</ecNumber>
    </recommendedName>
</protein>
<feature type="binding site" evidence="14">
    <location>
        <position position="455"/>
    </location>
    <ligand>
        <name>Zn(2+)</name>
        <dbReference type="ChEBI" id="CHEBI:29105"/>
        <note>catalytic</note>
    </ligand>
</feature>
<dbReference type="GO" id="GO:0004222">
    <property type="term" value="F:metalloendopeptidase activity"/>
    <property type="evidence" value="ECO:0007669"/>
    <property type="project" value="InterPro"/>
</dbReference>
<comment type="caution">
    <text evidence="18">The sequence shown here is derived from an EMBL/GenBank/DDBJ whole genome shotgun (WGS) entry which is preliminary data.</text>
</comment>
<keyword evidence="11 14" id="KW-0482">Metalloprotease</keyword>
<dbReference type="PANTHER" id="PTHR43655:SF2">
    <property type="entry name" value="AFG3 LIKE MATRIX AAA PEPTIDASE SUBUNIT 2, ISOFORM A"/>
    <property type="match status" value="1"/>
</dbReference>
<dbReference type="Pfam" id="PF06480">
    <property type="entry name" value="FtsH_ext"/>
    <property type="match status" value="1"/>
</dbReference>
<dbReference type="PROSITE" id="PS00674">
    <property type="entry name" value="AAA"/>
    <property type="match status" value="1"/>
</dbReference>
<comment type="cofactor">
    <cofactor evidence="14">
        <name>Zn(2+)</name>
        <dbReference type="ChEBI" id="CHEBI:29105"/>
    </cofactor>
    <text evidence="14">Binds 1 zinc ion per subunit.</text>
</comment>
<dbReference type="InterPro" id="IPR027417">
    <property type="entry name" value="P-loop_NTPase"/>
</dbReference>
<dbReference type="GO" id="GO:0016887">
    <property type="term" value="F:ATP hydrolysis activity"/>
    <property type="evidence" value="ECO:0007669"/>
    <property type="project" value="UniProtKB-UniRule"/>
</dbReference>
<name>A0A412XVT9_9BACE</name>
<feature type="transmembrane region" description="Helical" evidence="14">
    <location>
        <begin position="20"/>
        <end position="38"/>
    </location>
</feature>
<gene>
    <name evidence="14" type="primary">ftsH</name>
    <name evidence="18" type="ORF">DWW10_19785</name>
</gene>
<feature type="transmembrane region" description="Helical" evidence="14">
    <location>
        <begin position="134"/>
        <end position="155"/>
    </location>
</feature>
<keyword evidence="10 14" id="KW-1133">Transmembrane helix</keyword>
<dbReference type="HAMAP" id="MF_01458">
    <property type="entry name" value="FtsH"/>
    <property type="match status" value="1"/>
</dbReference>
<keyword evidence="14" id="KW-1003">Cell membrane</keyword>
<dbReference type="Proteomes" id="UP000283850">
    <property type="component" value="Unassembled WGS sequence"/>
</dbReference>
<reference evidence="18 19" key="1">
    <citation type="submission" date="2018-08" db="EMBL/GenBank/DDBJ databases">
        <title>A genome reference for cultivated species of the human gut microbiota.</title>
        <authorList>
            <person name="Zou Y."/>
            <person name="Xue W."/>
            <person name="Luo G."/>
        </authorList>
    </citation>
    <scope>NUCLEOTIDE SEQUENCE [LARGE SCALE GENOMIC DNA]</scope>
    <source>
        <strain evidence="18 19">AF14-32</strain>
    </source>
</reference>
<dbReference type="SUPFAM" id="SSF52540">
    <property type="entry name" value="P-loop containing nucleoside triphosphate hydrolases"/>
    <property type="match status" value="1"/>
</dbReference>
<evidence type="ECO:0000256" key="6">
    <source>
        <dbReference type="ARBA" id="ARBA00022741"/>
    </source>
</evidence>
<dbReference type="FunFam" id="1.20.58.760:FF:000001">
    <property type="entry name" value="ATP-dependent zinc metalloprotease FtsH"/>
    <property type="match status" value="1"/>
</dbReference>
<evidence type="ECO:0000256" key="15">
    <source>
        <dbReference type="RuleBase" id="RU003651"/>
    </source>
</evidence>
<evidence type="ECO:0000259" key="17">
    <source>
        <dbReference type="SMART" id="SM00382"/>
    </source>
</evidence>
<evidence type="ECO:0000256" key="4">
    <source>
        <dbReference type="ARBA" id="ARBA00022692"/>
    </source>
</evidence>
<feature type="region of interest" description="Disordered" evidence="16">
    <location>
        <begin position="649"/>
        <end position="699"/>
    </location>
</feature>
<comment type="similarity">
    <text evidence="13 14">In the central section; belongs to the AAA ATPase family.</text>
</comment>
<dbReference type="Gene3D" id="3.40.50.300">
    <property type="entry name" value="P-loop containing nucleotide triphosphate hydrolases"/>
    <property type="match status" value="1"/>
</dbReference>
<dbReference type="InterPro" id="IPR011546">
    <property type="entry name" value="Pept_M41_FtsH_extracell"/>
</dbReference>
<keyword evidence="5 14" id="KW-0479">Metal-binding</keyword>
<dbReference type="InterPro" id="IPR003593">
    <property type="entry name" value="AAA+_ATPase"/>
</dbReference>
<dbReference type="GO" id="GO:0008270">
    <property type="term" value="F:zinc ion binding"/>
    <property type="evidence" value="ECO:0007669"/>
    <property type="project" value="UniProtKB-UniRule"/>
</dbReference>
<dbReference type="EMBL" id="QRZF01000018">
    <property type="protein sequence ID" value="RGV49450.1"/>
    <property type="molecule type" value="Genomic_DNA"/>
</dbReference>
<comment type="subunit">
    <text evidence="14">Homohexamer.</text>
</comment>
<accession>A0A412XVT9</accession>
<dbReference type="FunFam" id="3.40.50.300:FF:000001">
    <property type="entry name" value="ATP-dependent zinc metalloprotease FtsH"/>
    <property type="match status" value="1"/>
</dbReference>
<keyword evidence="6 14" id="KW-0547">Nucleotide-binding</keyword>
<evidence type="ECO:0000256" key="8">
    <source>
        <dbReference type="ARBA" id="ARBA00022833"/>
    </source>
</evidence>
<dbReference type="GO" id="GO:0004176">
    <property type="term" value="F:ATP-dependent peptidase activity"/>
    <property type="evidence" value="ECO:0007669"/>
    <property type="project" value="InterPro"/>
</dbReference>
<organism evidence="18 19">
    <name type="scientific">Bacteroides intestinalis</name>
    <dbReference type="NCBI Taxonomy" id="329854"/>
    <lineage>
        <taxon>Bacteria</taxon>
        <taxon>Pseudomonadati</taxon>
        <taxon>Bacteroidota</taxon>
        <taxon>Bacteroidia</taxon>
        <taxon>Bacteroidales</taxon>
        <taxon>Bacteroidaceae</taxon>
        <taxon>Bacteroides</taxon>
    </lineage>
</organism>
<dbReference type="InterPro" id="IPR003959">
    <property type="entry name" value="ATPase_AAA_core"/>
</dbReference>
<dbReference type="RefSeq" id="WP_022392712.1">
    <property type="nucleotide sequence ID" value="NZ_QRZF01000018.1"/>
</dbReference>
<dbReference type="GO" id="GO:0005886">
    <property type="term" value="C:plasma membrane"/>
    <property type="evidence" value="ECO:0007669"/>
    <property type="project" value="UniProtKB-SubCell"/>
</dbReference>
<dbReference type="InterPro" id="IPR005936">
    <property type="entry name" value="FtsH"/>
</dbReference>
<dbReference type="GO" id="GO:0030163">
    <property type="term" value="P:protein catabolic process"/>
    <property type="evidence" value="ECO:0007669"/>
    <property type="project" value="UniProtKB-UniRule"/>
</dbReference>